<protein>
    <recommendedName>
        <fullName evidence="1">HipA-like kinase domain-containing protein</fullName>
    </recommendedName>
</protein>
<proteinExistence type="predicted"/>
<comment type="caution">
    <text evidence="2">The sequence shown here is derived from an EMBL/GenBank/DDBJ whole genome shotgun (WGS) entry which is preliminary data.</text>
</comment>
<organism evidence="2 3">
    <name type="scientific">Mesorhizobium hawassense</name>
    <dbReference type="NCBI Taxonomy" id="1209954"/>
    <lineage>
        <taxon>Bacteria</taxon>
        <taxon>Pseudomonadati</taxon>
        <taxon>Pseudomonadota</taxon>
        <taxon>Alphaproteobacteria</taxon>
        <taxon>Hyphomicrobiales</taxon>
        <taxon>Phyllobacteriaceae</taxon>
        <taxon>Mesorhizobium</taxon>
    </lineage>
</organism>
<feature type="domain" description="HipA-like kinase" evidence="1">
    <location>
        <begin position="36"/>
        <end position="262"/>
    </location>
</feature>
<evidence type="ECO:0000313" key="3">
    <source>
        <dbReference type="Proteomes" id="UP000251558"/>
    </source>
</evidence>
<accession>A0A330HMQ8</accession>
<dbReference type="EMBL" id="QMBP01000006">
    <property type="protein sequence ID" value="RAZ90001.1"/>
    <property type="molecule type" value="Genomic_DNA"/>
</dbReference>
<dbReference type="AlphaFoldDB" id="A0A330HMQ8"/>
<evidence type="ECO:0000259" key="1">
    <source>
        <dbReference type="Pfam" id="PF20613"/>
    </source>
</evidence>
<name>A0A330HMQ8_9HYPH</name>
<keyword evidence="3" id="KW-1185">Reference proteome</keyword>
<sequence>MYAIGNWNGWGVMALACGTVCQPEEVRRVVRYFPSSTKPALVGTDAGNGYLKGAQSPAGATALISELVAAELGTQMCLDIPPFAVVWAIEIDIPMLDHHGHILPPAFFSKHIEGVPSDGTDEFVKRLDDPNDLARLIVFDTWIRNGDRCFPTEAEGVYNLNRDNLLFETLGDRLYRLAPIDHSHCIVDVQFDTAELRDQALIRDENVYGFFPEFRPYISAGAVAEAVQAMLSINRAALDEIVNSVPPEWGLGAQERLDLASFFEQRADFLAQSLPMKLVEQPMLRNMP</sequence>
<dbReference type="InterPro" id="IPR046748">
    <property type="entry name" value="HipA_2"/>
</dbReference>
<dbReference type="Pfam" id="PF20613">
    <property type="entry name" value="HipA_2"/>
    <property type="match status" value="1"/>
</dbReference>
<evidence type="ECO:0000313" key="2">
    <source>
        <dbReference type="EMBL" id="RAZ90001.1"/>
    </source>
</evidence>
<gene>
    <name evidence="2" type="ORF">DPM33_14190</name>
</gene>
<reference evidence="2 3" key="1">
    <citation type="submission" date="2018-07" db="EMBL/GenBank/DDBJ databases">
        <title>Diversity of Mesorhizobium strains in Brazil.</title>
        <authorList>
            <person name="Helene L.C.F."/>
            <person name="Dall'Agnol R."/>
            <person name="Delamuta J.R.M."/>
            <person name="Hungria M."/>
        </authorList>
    </citation>
    <scope>NUCLEOTIDE SEQUENCE [LARGE SCALE GENOMIC DNA]</scope>
    <source>
        <strain evidence="2 3">AC99b</strain>
    </source>
</reference>
<dbReference type="Proteomes" id="UP000251558">
    <property type="component" value="Unassembled WGS sequence"/>
</dbReference>